<comment type="caution">
    <text evidence="3">The sequence shown here is derived from an EMBL/GenBank/DDBJ whole genome shotgun (WGS) entry which is preliminary data.</text>
</comment>
<accession>A0AAD5CFT4</accession>
<protein>
    <submittedName>
        <fullName evidence="3">Uncharacterized protein</fullName>
    </submittedName>
</protein>
<evidence type="ECO:0000256" key="1">
    <source>
        <dbReference type="SAM" id="Phobius"/>
    </source>
</evidence>
<feature type="transmembrane region" description="Helical" evidence="1">
    <location>
        <begin position="130"/>
        <end position="149"/>
    </location>
</feature>
<proteinExistence type="predicted"/>
<keyword evidence="1" id="KW-0812">Transmembrane</keyword>
<feature type="signal peptide" evidence="2">
    <location>
        <begin position="1"/>
        <end position="20"/>
    </location>
</feature>
<evidence type="ECO:0000313" key="4">
    <source>
        <dbReference type="Proteomes" id="UP001206925"/>
    </source>
</evidence>
<keyword evidence="4" id="KW-1185">Reference proteome</keyword>
<gene>
    <name evidence="3" type="ORF">M8C21_018431</name>
</gene>
<organism evidence="3 4">
    <name type="scientific">Ambrosia artemisiifolia</name>
    <name type="common">Common ragweed</name>
    <dbReference type="NCBI Taxonomy" id="4212"/>
    <lineage>
        <taxon>Eukaryota</taxon>
        <taxon>Viridiplantae</taxon>
        <taxon>Streptophyta</taxon>
        <taxon>Embryophyta</taxon>
        <taxon>Tracheophyta</taxon>
        <taxon>Spermatophyta</taxon>
        <taxon>Magnoliopsida</taxon>
        <taxon>eudicotyledons</taxon>
        <taxon>Gunneridae</taxon>
        <taxon>Pentapetalae</taxon>
        <taxon>asterids</taxon>
        <taxon>campanulids</taxon>
        <taxon>Asterales</taxon>
        <taxon>Asteraceae</taxon>
        <taxon>Asteroideae</taxon>
        <taxon>Heliantheae alliance</taxon>
        <taxon>Heliantheae</taxon>
        <taxon>Ambrosia</taxon>
    </lineage>
</organism>
<dbReference type="AlphaFoldDB" id="A0AAD5CFT4"/>
<feature type="transmembrane region" description="Helical" evidence="1">
    <location>
        <begin position="92"/>
        <end position="118"/>
    </location>
</feature>
<feature type="chain" id="PRO_5042108057" evidence="2">
    <location>
        <begin position="21"/>
        <end position="181"/>
    </location>
</feature>
<evidence type="ECO:0000256" key="2">
    <source>
        <dbReference type="SAM" id="SignalP"/>
    </source>
</evidence>
<name>A0AAD5CFT4_AMBAR</name>
<dbReference type="EMBL" id="JAMZMK010008345">
    <property type="protein sequence ID" value="KAI7740812.1"/>
    <property type="molecule type" value="Genomic_DNA"/>
</dbReference>
<evidence type="ECO:0000313" key="3">
    <source>
        <dbReference type="EMBL" id="KAI7740812.1"/>
    </source>
</evidence>
<dbReference type="Proteomes" id="UP001206925">
    <property type="component" value="Unassembled WGS sequence"/>
</dbReference>
<keyword evidence="1" id="KW-0472">Membrane</keyword>
<keyword evidence="1" id="KW-1133">Transmembrane helix</keyword>
<keyword evidence="2" id="KW-0732">Signal</keyword>
<sequence length="181" mass="19943">MLVIRWFCFPGWWLAAPTSGHDSKVQIDLMSLGRSWRKLALSRKFNKYVEPILEALVGKVVSSKTTANIQLRLLVVVWKTCIVRLAPPMIGLLLLCLFSCNGGIVKSCKWCLAIYYAVSSLESHAVKMCHVSSVSGFLGLGFMAIFSFLQILRLKSNGFSGSLPLLLSLFGRITIVSLSGS</sequence>
<reference evidence="3" key="1">
    <citation type="submission" date="2022-06" db="EMBL/GenBank/DDBJ databases">
        <title>Uncovering the hologenomic basis of an extraordinary plant invasion.</title>
        <authorList>
            <person name="Bieker V.C."/>
            <person name="Martin M.D."/>
            <person name="Gilbert T."/>
            <person name="Hodgins K."/>
            <person name="Battlay P."/>
            <person name="Petersen B."/>
            <person name="Wilson J."/>
        </authorList>
    </citation>
    <scope>NUCLEOTIDE SEQUENCE</scope>
    <source>
        <strain evidence="3">AA19_3_7</strain>
        <tissue evidence="3">Leaf</tissue>
    </source>
</reference>